<dbReference type="RefSeq" id="WP_344201319.1">
    <property type="nucleotide sequence ID" value="NZ_BAAAME010000004.1"/>
</dbReference>
<comment type="caution">
    <text evidence="2">The sequence shown here is derived from an EMBL/GenBank/DDBJ whole genome shotgun (WGS) entry which is preliminary data.</text>
</comment>
<accession>A0ABP4W0J2</accession>
<evidence type="ECO:0000313" key="2">
    <source>
        <dbReference type="EMBL" id="GAA1741467.1"/>
    </source>
</evidence>
<dbReference type="PANTHER" id="PTHR34385">
    <property type="entry name" value="D-ALANYL-D-ALANINE CARBOXYPEPTIDASE"/>
    <property type="match status" value="1"/>
</dbReference>
<evidence type="ECO:0000313" key="3">
    <source>
        <dbReference type="Proteomes" id="UP001501057"/>
    </source>
</evidence>
<protein>
    <recommendedName>
        <fullName evidence="1">D-alanyl-D-alanine carboxypeptidase-like core domain-containing protein</fullName>
    </recommendedName>
</protein>
<proteinExistence type="predicted"/>
<keyword evidence="3" id="KW-1185">Reference proteome</keyword>
<sequence length="249" mass="26060">MSSPRLDRRLVSAVAIGAVAAVLGVVATVGETRLTSHSHAAAAPTAAPTLPALPSPTPTFTTTAPTSFLDRQEVLVGPDGVLRIGGHVIVNKTYALPESFGPAGLDPAVDAAFAAMQADAAASGISLAIISGHRSFAHQADNYAQRVAQVGVEVADRGMARPGHSEHQTGLAIDVNQLSMSFGQTPAGQWVAANAHRFGFVVRYPDGKEAVTGFKYEPWHLRYFGVEFATELTASGKTVEEYYGLSSAY</sequence>
<dbReference type="PANTHER" id="PTHR34385:SF1">
    <property type="entry name" value="PEPTIDOGLYCAN L-ALANYL-D-GLUTAMATE ENDOPEPTIDASE CWLK"/>
    <property type="match status" value="1"/>
</dbReference>
<dbReference type="InterPro" id="IPR058193">
    <property type="entry name" value="VanY/YodJ_core_dom"/>
</dbReference>
<name>A0ABP4W0J2_9ACTN</name>
<dbReference type="Pfam" id="PF02557">
    <property type="entry name" value="VanY"/>
    <property type="match status" value="1"/>
</dbReference>
<dbReference type="CDD" id="cd14852">
    <property type="entry name" value="LD-carboxypeptidase"/>
    <property type="match status" value="1"/>
</dbReference>
<dbReference type="Gene3D" id="3.30.1380.10">
    <property type="match status" value="1"/>
</dbReference>
<reference evidence="3" key="1">
    <citation type="journal article" date="2019" name="Int. J. Syst. Evol. Microbiol.">
        <title>The Global Catalogue of Microorganisms (GCM) 10K type strain sequencing project: providing services to taxonomists for standard genome sequencing and annotation.</title>
        <authorList>
            <consortium name="The Broad Institute Genomics Platform"/>
            <consortium name="The Broad Institute Genome Sequencing Center for Infectious Disease"/>
            <person name="Wu L."/>
            <person name="Ma J."/>
        </authorList>
    </citation>
    <scope>NUCLEOTIDE SEQUENCE [LARGE SCALE GENOMIC DNA]</scope>
    <source>
        <strain evidence="3">JCM 13518</strain>
    </source>
</reference>
<gene>
    <name evidence="2" type="ORF">GCM10009710_22060</name>
</gene>
<organism evidence="2 3">
    <name type="scientific">Aeromicrobium alkaliterrae</name>
    <dbReference type="NCBI Taxonomy" id="302168"/>
    <lineage>
        <taxon>Bacteria</taxon>
        <taxon>Bacillati</taxon>
        <taxon>Actinomycetota</taxon>
        <taxon>Actinomycetes</taxon>
        <taxon>Propionibacteriales</taxon>
        <taxon>Nocardioidaceae</taxon>
        <taxon>Aeromicrobium</taxon>
    </lineage>
</organism>
<dbReference type="InterPro" id="IPR003709">
    <property type="entry name" value="VanY-like_core_dom"/>
</dbReference>
<evidence type="ECO:0000259" key="1">
    <source>
        <dbReference type="Pfam" id="PF02557"/>
    </source>
</evidence>
<dbReference type="InterPro" id="IPR009045">
    <property type="entry name" value="Zn_M74/Hedgehog-like"/>
</dbReference>
<dbReference type="SUPFAM" id="SSF55166">
    <property type="entry name" value="Hedgehog/DD-peptidase"/>
    <property type="match status" value="1"/>
</dbReference>
<feature type="domain" description="D-alanyl-D-alanine carboxypeptidase-like core" evidence="1">
    <location>
        <begin position="105"/>
        <end position="225"/>
    </location>
</feature>
<dbReference type="EMBL" id="BAAAME010000004">
    <property type="protein sequence ID" value="GAA1741467.1"/>
    <property type="molecule type" value="Genomic_DNA"/>
</dbReference>
<dbReference type="InterPro" id="IPR052179">
    <property type="entry name" value="DD-CPase-like"/>
</dbReference>
<dbReference type="Proteomes" id="UP001501057">
    <property type="component" value="Unassembled WGS sequence"/>
</dbReference>